<dbReference type="EMBL" id="QXHD01000004">
    <property type="protein sequence ID" value="NEZ60792.1"/>
    <property type="molecule type" value="Genomic_DNA"/>
</dbReference>
<protein>
    <submittedName>
        <fullName evidence="1">Uncharacterized protein</fullName>
    </submittedName>
</protein>
<organism evidence="1 2">
    <name type="scientific">Adonisia turfae CCMR0081</name>
    <dbReference type="NCBI Taxonomy" id="2292702"/>
    <lineage>
        <taxon>Bacteria</taxon>
        <taxon>Bacillati</taxon>
        <taxon>Cyanobacteriota</taxon>
        <taxon>Adonisia</taxon>
        <taxon>Adonisia turfae</taxon>
    </lineage>
</organism>
<dbReference type="AlphaFoldDB" id="A0A6M0RYK6"/>
<keyword evidence="2" id="KW-1185">Reference proteome</keyword>
<evidence type="ECO:0000313" key="2">
    <source>
        <dbReference type="Proteomes" id="UP000481033"/>
    </source>
</evidence>
<proteinExistence type="predicted"/>
<reference evidence="1 2" key="1">
    <citation type="journal article" date="2020" name="Microb. Ecol.">
        <title>Ecogenomics of the Marine Benthic Filamentous Cyanobacterium Adonisia.</title>
        <authorList>
            <person name="Walter J.M."/>
            <person name="Coutinho F.H."/>
            <person name="Leomil L."/>
            <person name="Hargreaves P.I."/>
            <person name="Campeao M.E."/>
            <person name="Vieira V.V."/>
            <person name="Silva B.S."/>
            <person name="Fistarol G.O."/>
            <person name="Salomon P.S."/>
            <person name="Sawabe T."/>
            <person name="Mino S."/>
            <person name="Hosokawa M."/>
            <person name="Miyashita H."/>
            <person name="Maruyama F."/>
            <person name="van Verk M.C."/>
            <person name="Dutilh B.E."/>
            <person name="Thompson C.C."/>
            <person name="Thompson F.L."/>
        </authorList>
    </citation>
    <scope>NUCLEOTIDE SEQUENCE [LARGE SCALE GENOMIC DNA]</scope>
    <source>
        <strain evidence="1 2">CCMR0081</strain>
    </source>
</reference>
<accession>A0A6M0RYK6</accession>
<evidence type="ECO:0000313" key="1">
    <source>
        <dbReference type="EMBL" id="NEZ60792.1"/>
    </source>
</evidence>
<gene>
    <name evidence="1" type="ORF">DXZ20_35170</name>
</gene>
<name>A0A6M0RYK6_9CYAN</name>
<comment type="caution">
    <text evidence="1">The sequence shown here is derived from an EMBL/GenBank/DDBJ whole genome shotgun (WGS) entry which is preliminary data.</text>
</comment>
<sequence length="59" mass="6277">MPVVAGAAGAAFTHRVSRQQVGIYGCPNWTDFSGNVLGQLAISVFDALPCGYDSWVLDF</sequence>
<dbReference type="Proteomes" id="UP000481033">
    <property type="component" value="Unassembled WGS sequence"/>
</dbReference>